<keyword evidence="1" id="KW-1133">Transmembrane helix</keyword>
<feature type="transmembrane region" description="Helical" evidence="1">
    <location>
        <begin position="167"/>
        <end position="191"/>
    </location>
</feature>
<evidence type="ECO:0000313" key="2">
    <source>
        <dbReference type="EMBL" id="KAJ9149888.1"/>
    </source>
</evidence>
<dbReference type="Proteomes" id="UP001174694">
    <property type="component" value="Unassembled WGS sequence"/>
</dbReference>
<feature type="transmembrane region" description="Helical" evidence="1">
    <location>
        <begin position="12"/>
        <end position="28"/>
    </location>
</feature>
<feature type="transmembrane region" description="Helical" evidence="1">
    <location>
        <begin position="225"/>
        <end position="249"/>
    </location>
</feature>
<keyword evidence="1" id="KW-0812">Transmembrane</keyword>
<protein>
    <recommendedName>
        <fullName evidence="4">HXXEE domain-containing protein</fullName>
    </recommendedName>
</protein>
<comment type="caution">
    <text evidence="2">The sequence shown here is derived from an EMBL/GenBank/DDBJ whole genome shotgun (WGS) entry which is preliminary data.</text>
</comment>
<keyword evidence="3" id="KW-1185">Reference proteome</keyword>
<feature type="transmembrane region" description="Helical" evidence="1">
    <location>
        <begin position="321"/>
        <end position="340"/>
    </location>
</feature>
<sequence length="438" mass="50216">MPGWYWSNWYNVNAGVAVLSWSILAAYWDRFDLVQRLLIADFGVMNLHHWEEFGFPGGFPNMCNACRFHSDRPTHYPLNALAAAFGNNWFNYFVYLPPLFFPNVTWLTLCPLAFGLLEVLVHAIAFNALIKCFYNPGLATSVFGFLPIGVIYLKHAYTNNLLGVMDWVWAVTYAMTNYYVIFYTIGINIMGSKDTPYYFTKEEMERFNPSAWWPRPLLAFYREHWYNFTALAFVIGSFFMGFFGNLFSPIQTILIYNLLALFVHQVEEYLLPGGGPLIINAVLYGEKKDYDRYPGNKMSMVWVNTLAYPFYVAAIVYPDKIWLGLAQSFFGFIQVLGHCLQINIKGNMGYNPGVASALLLHMPIGIYYIAYVQEHHLIGSSDWFNSLGALVAAVVLIIPLPILAFRDRRSPYALSEKEMNRFNMLNKLKAMGCISKTE</sequence>
<feature type="transmembrane region" description="Helical" evidence="1">
    <location>
        <begin position="352"/>
        <end position="371"/>
    </location>
</feature>
<keyword evidence="1" id="KW-0472">Membrane</keyword>
<dbReference type="InterPro" id="IPR025671">
    <property type="entry name" value="HXXEE"/>
</dbReference>
<proteinExistence type="predicted"/>
<dbReference type="EMBL" id="JANBVO010000009">
    <property type="protein sequence ID" value="KAJ9149888.1"/>
    <property type="molecule type" value="Genomic_DNA"/>
</dbReference>
<feature type="transmembrane region" description="Helical" evidence="1">
    <location>
        <begin position="106"/>
        <end position="130"/>
    </location>
</feature>
<name>A0AA38RWV2_9PEZI</name>
<feature type="transmembrane region" description="Helical" evidence="1">
    <location>
        <begin position="383"/>
        <end position="405"/>
    </location>
</feature>
<organism evidence="2 3">
    <name type="scientific">Pleurostoma richardsiae</name>
    <dbReference type="NCBI Taxonomy" id="41990"/>
    <lineage>
        <taxon>Eukaryota</taxon>
        <taxon>Fungi</taxon>
        <taxon>Dikarya</taxon>
        <taxon>Ascomycota</taxon>
        <taxon>Pezizomycotina</taxon>
        <taxon>Sordariomycetes</taxon>
        <taxon>Sordariomycetidae</taxon>
        <taxon>Calosphaeriales</taxon>
        <taxon>Pleurostomataceae</taxon>
        <taxon>Pleurostoma</taxon>
    </lineage>
</organism>
<evidence type="ECO:0000313" key="3">
    <source>
        <dbReference type="Proteomes" id="UP001174694"/>
    </source>
</evidence>
<accession>A0AA38RWV2</accession>
<gene>
    <name evidence="2" type="ORF">NKR23_g4177</name>
</gene>
<feature type="transmembrane region" description="Helical" evidence="1">
    <location>
        <begin position="298"/>
        <end position="315"/>
    </location>
</feature>
<dbReference type="AlphaFoldDB" id="A0AA38RWV2"/>
<feature type="transmembrane region" description="Helical" evidence="1">
    <location>
        <begin position="137"/>
        <end position="155"/>
    </location>
</feature>
<evidence type="ECO:0000256" key="1">
    <source>
        <dbReference type="SAM" id="Phobius"/>
    </source>
</evidence>
<evidence type="ECO:0008006" key="4">
    <source>
        <dbReference type="Google" id="ProtNLM"/>
    </source>
</evidence>
<feature type="transmembrane region" description="Helical" evidence="1">
    <location>
        <begin position="269"/>
        <end position="286"/>
    </location>
</feature>
<dbReference type="Pfam" id="PF13787">
    <property type="entry name" value="HXXEE"/>
    <property type="match status" value="2"/>
</dbReference>
<reference evidence="2" key="1">
    <citation type="submission" date="2022-07" db="EMBL/GenBank/DDBJ databases">
        <title>Fungi with potential for degradation of polypropylene.</title>
        <authorList>
            <person name="Gostincar C."/>
        </authorList>
    </citation>
    <scope>NUCLEOTIDE SEQUENCE</scope>
    <source>
        <strain evidence="2">EXF-13308</strain>
    </source>
</reference>